<evidence type="ECO:0000313" key="3">
    <source>
        <dbReference type="EMBL" id="OWF34639.1"/>
    </source>
</evidence>
<dbReference type="GO" id="GO:0005789">
    <property type="term" value="C:endoplasmic reticulum membrane"/>
    <property type="evidence" value="ECO:0007669"/>
    <property type="project" value="TreeGrafter"/>
</dbReference>
<accession>A0A210PDR6</accession>
<dbReference type="GO" id="GO:0005886">
    <property type="term" value="C:plasma membrane"/>
    <property type="evidence" value="ECO:0007669"/>
    <property type="project" value="TreeGrafter"/>
</dbReference>
<dbReference type="GO" id="GO:0044539">
    <property type="term" value="P:long-chain fatty acid import into cell"/>
    <property type="evidence" value="ECO:0007669"/>
    <property type="project" value="TreeGrafter"/>
</dbReference>
<sequence length="96" mass="11067">MAGILLKDGLKFSDDMLPKIYEHCQRNLPGYARPLFLRFLKEMSLTVTFKQRKVEVVKEGFDPSKVTDPLYSISVDKKTYVPLTLDTFPQVLQSKL</sequence>
<gene>
    <name evidence="3" type="ORF">KP79_PYT24734</name>
</gene>
<dbReference type="PANTHER" id="PTHR43107:SF22">
    <property type="entry name" value="VERY LONG-CHAIN ACYL-COA SYNTHETASE"/>
    <property type="match status" value="1"/>
</dbReference>
<name>A0A210PDR6_MIZYE</name>
<dbReference type="Proteomes" id="UP000242188">
    <property type="component" value="Unassembled WGS sequence"/>
</dbReference>
<dbReference type="STRING" id="6573.A0A210PDR6"/>
<comment type="similarity">
    <text evidence="1">Belongs to the ATP-dependent AMP-binding enzyme family.</text>
</comment>
<protein>
    <submittedName>
        <fullName evidence="3">Long-chain fatty acid transport protein 3</fullName>
    </submittedName>
</protein>
<proteinExistence type="inferred from homology"/>
<dbReference type="OrthoDB" id="288590at2759"/>
<evidence type="ECO:0000313" key="4">
    <source>
        <dbReference type="Proteomes" id="UP000242188"/>
    </source>
</evidence>
<dbReference type="SUPFAM" id="SSF56801">
    <property type="entry name" value="Acetyl-CoA synthetase-like"/>
    <property type="match status" value="1"/>
</dbReference>
<dbReference type="AlphaFoldDB" id="A0A210PDR6"/>
<dbReference type="PANTHER" id="PTHR43107">
    <property type="entry name" value="LONG-CHAIN FATTY ACID TRANSPORT PROTEIN"/>
    <property type="match status" value="1"/>
</dbReference>
<comment type="caution">
    <text evidence="3">The sequence shown here is derived from an EMBL/GenBank/DDBJ whole genome shotgun (WGS) entry which is preliminary data.</text>
</comment>
<evidence type="ECO:0000256" key="1">
    <source>
        <dbReference type="ARBA" id="ARBA00006432"/>
    </source>
</evidence>
<organism evidence="3 4">
    <name type="scientific">Mizuhopecten yessoensis</name>
    <name type="common">Japanese scallop</name>
    <name type="synonym">Patinopecten yessoensis</name>
    <dbReference type="NCBI Taxonomy" id="6573"/>
    <lineage>
        <taxon>Eukaryota</taxon>
        <taxon>Metazoa</taxon>
        <taxon>Spiralia</taxon>
        <taxon>Lophotrochozoa</taxon>
        <taxon>Mollusca</taxon>
        <taxon>Bivalvia</taxon>
        <taxon>Autobranchia</taxon>
        <taxon>Pteriomorphia</taxon>
        <taxon>Pectinida</taxon>
        <taxon>Pectinoidea</taxon>
        <taxon>Pectinidae</taxon>
        <taxon>Mizuhopecten</taxon>
    </lineage>
</organism>
<keyword evidence="4" id="KW-1185">Reference proteome</keyword>
<evidence type="ECO:0000256" key="2">
    <source>
        <dbReference type="ARBA" id="ARBA00022598"/>
    </source>
</evidence>
<reference evidence="3 4" key="1">
    <citation type="journal article" date="2017" name="Nat. Ecol. Evol.">
        <title>Scallop genome provides insights into evolution of bilaterian karyotype and development.</title>
        <authorList>
            <person name="Wang S."/>
            <person name="Zhang J."/>
            <person name="Jiao W."/>
            <person name="Li J."/>
            <person name="Xun X."/>
            <person name="Sun Y."/>
            <person name="Guo X."/>
            <person name="Huan P."/>
            <person name="Dong B."/>
            <person name="Zhang L."/>
            <person name="Hu X."/>
            <person name="Sun X."/>
            <person name="Wang J."/>
            <person name="Zhao C."/>
            <person name="Wang Y."/>
            <person name="Wang D."/>
            <person name="Huang X."/>
            <person name="Wang R."/>
            <person name="Lv J."/>
            <person name="Li Y."/>
            <person name="Zhang Z."/>
            <person name="Liu B."/>
            <person name="Lu W."/>
            <person name="Hui Y."/>
            <person name="Liang J."/>
            <person name="Zhou Z."/>
            <person name="Hou R."/>
            <person name="Li X."/>
            <person name="Liu Y."/>
            <person name="Li H."/>
            <person name="Ning X."/>
            <person name="Lin Y."/>
            <person name="Zhao L."/>
            <person name="Xing Q."/>
            <person name="Dou J."/>
            <person name="Li Y."/>
            <person name="Mao J."/>
            <person name="Guo H."/>
            <person name="Dou H."/>
            <person name="Li T."/>
            <person name="Mu C."/>
            <person name="Jiang W."/>
            <person name="Fu Q."/>
            <person name="Fu X."/>
            <person name="Miao Y."/>
            <person name="Liu J."/>
            <person name="Yu Q."/>
            <person name="Li R."/>
            <person name="Liao H."/>
            <person name="Li X."/>
            <person name="Kong Y."/>
            <person name="Jiang Z."/>
            <person name="Chourrout D."/>
            <person name="Li R."/>
            <person name="Bao Z."/>
        </authorList>
    </citation>
    <scope>NUCLEOTIDE SEQUENCE [LARGE SCALE GENOMIC DNA]</scope>
    <source>
        <strain evidence="3 4">PY_sf001</strain>
    </source>
</reference>
<dbReference type="GO" id="GO:0004467">
    <property type="term" value="F:long-chain fatty acid-CoA ligase activity"/>
    <property type="evidence" value="ECO:0007669"/>
    <property type="project" value="TreeGrafter"/>
</dbReference>
<dbReference type="EMBL" id="NEDP02077145">
    <property type="protein sequence ID" value="OWF34639.1"/>
    <property type="molecule type" value="Genomic_DNA"/>
</dbReference>
<keyword evidence="2" id="KW-0436">Ligase</keyword>
<dbReference type="GO" id="GO:0005324">
    <property type="term" value="F:long-chain fatty acid transmembrane transporter activity"/>
    <property type="evidence" value="ECO:0007669"/>
    <property type="project" value="TreeGrafter"/>
</dbReference>